<dbReference type="Proteomes" id="UP001056120">
    <property type="component" value="Linkage Group LG13"/>
</dbReference>
<reference evidence="1 2" key="2">
    <citation type="journal article" date="2022" name="Mol. Ecol. Resour.">
        <title>The genomes of chicory, endive, great burdock and yacon provide insights into Asteraceae paleo-polyploidization history and plant inulin production.</title>
        <authorList>
            <person name="Fan W."/>
            <person name="Wang S."/>
            <person name="Wang H."/>
            <person name="Wang A."/>
            <person name="Jiang F."/>
            <person name="Liu H."/>
            <person name="Zhao H."/>
            <person name="Xu D."/>
            <person name="Zhang Y."/>
        </authorList>
    </citation>
    <scope>NUCLEOTIDE SEQUENCE [LARGE SCALE GENOMIC DNA]</scope>
    <source>
        <strain evidence="2">cv. Yunnan</strain>
        <tissue evidence="1">Leaves</tissue>
    </source>
</reference>
<accession>A0ACB9GSY4</accession>
<protein>
    <submittedName>
        <fullName evidence="1">Uncharacterized protein</fullName>
    </submittedName>
</protein>
<gene>
    <name evidence="1" type="ORF">L1987_39859</name>
</gene>
<name>A0ACB9GSY4_9ASTR</name>
<reference evidence="2" key="1">
    <citation type="journal article" date="2022" name="Mol. Ecol. Resour.">
        <title>The genomes of chicory, endive, great burdock and yacon provide insights into Asteraceae palaeo-polyploidization history and plant inulin production.</title>
        <authorList>
            <person name="Fan W."/>
            <person name="Wang S."/>
            <person name="Wang H."/>
            <person name="Wang A."/>
            <person name="Jiang F."/>
            <person name="Liu H."/>
            <person name="Zhao H."/>
            <person name="Xu D."/>
            <person name="Zhang Y."/>
        </authorList>
    </citation>
    <scope>NUCLEOTIDE SEQUENCE [LARGE SCALE GENOMIC DNA]</scope>
    <source>
        <strain evidence="2">cv. Yunnan</strain>
    </source>
</reference>
<comment type="caution">
    <text evidence="1">The sequence shown here is derived from an EMBL/GenBank/DDBJ whole genome shotgun (WGS) entry which is preliminary data.</text>
</comment>
<keyword evidence="2" id="KW-1185">Reference proteome</keyword>
<dbReference type="EMBL" id="CM042030">
    <property type="protein sequence ID" value="KAI3786283.1"/>
    <property type="molecule type" value="Genomic_DNA"/>
</dbReference>
<evidence type="ECO:0000313" key="2">
    <source>
        <dbReference type="Proteomes" id="UP001056120"/>
    </source>
</evidence>
<organism evidence="1 2">
    <name type="scientific">Smallanthus sonchifolius</name>
    <dbReference type="NCBI Taxonomy" id="185202"/>
    <lineage>
        <taxon>Eukaryota</taxon>
        <taxon>Viridiplantae</taxon>
        <taxon>Streptophyta</taxon>
        <taxon>Embryophyta</taxon>
        <taxon>Tracheophyta</taxon>
        <taxon>Spermatophyta</taxon>
        <taxon>Magnoliopsida</taxon>
        <taxon>eudicotyledons</taxon>
        <taxon>Gunneridae</taxon>
        <taxon>Pentapetalae</taxon>
        <taxon>asterids</taxon>
        <taxon>campanulids</taxon>
        <taxon>Asterales</taxon>
        <taxon>Asteraceae</taxon>
        <taxon>Asteroideae</taxon>
        <taxon>Heliantheae alliance</taxon>
        <taxon>Millerieae</taxon>
        <taxon>Smallanthus</taxon>
    </lineage>
</organism>
<evidence type="ECO:0000313" key="1">
    <source>
        <dbReference type="EMBL" id="KAI3786283.1"/>
    </source>
</evidence>
<sequence length="124" mass="14279">MNSERENGQMDLRLGLYLGKPDHSQSKHGVVRMYTCRFCKRKFHNSQALGGHQNAHRRERNAVKHYHSHLLHRTENGEASIQSSRAEKELVAFNWCVSSYSNPPQLIAASEQHDQDSLDLNLKL</sequence>
<proteinExistence type="predicted"/>